<organism evidence="2 3">
    <name type="scientific">Nonomuraea ferruginea</name>
    <dbReference type="NCBI Taxonomy" id="46174"/>
    <lineage>
        <taxon>Bacteria</taxon>
        <taxon>Bacillati</taxon>
        <taxon>Actinomycetota</taxon>
        <taxon>Actinomycetes</taxon>
        <taxon>Streptosporangiales</taxon>
        <taxon>Streptosporangiaceae</taxon>
        <taxon>Nonomuraea</taxon>
    </lineage>
</organism>
<dbReference type="Proteomes" id="UP001212498">
    <property type="component" value="Unassembled WGS sequence"/>
</dbReference>
<dbReference type="EMBL" id="JAPNUD010000088">
    <property type="protein sequence ID" value="MDA0644166.1"/>
    <property type="molecule type" value="Genomic_DNA"/>
</dbReference>
<feature type="transmembrane region" description="Helical" evidence="1">
    <location>
        <begin position="360"/>
        <end position="383"/>
    </location>
</feature>
<proteinExistence type="predicted"/>
<sequence>MLSRGGIAGRKDDGVARAGQAVRGDVVLAAGLLMVAAQLVWKFELVRRTYFRQDDFMFIARGLEQSLTWDYLMRVDYGHMAPGPFAIQWLMGRLGGYNDALAHGVTMCLLAAAGLALLRLLTVLFGSRPAILVPLGFFLLTPMTIPSLSWWSVVLGALPFQVAVPMALASHVLYTRTRRRRHAVAAVGWTLFAMAFYVKSPFILVMAFVLTLGWLARDRMTRVWLFYGGVLAAYSVVFFHQMFTSVQLTNDTVRPSLPDAGLAVEATWRMFSGSLVPTSLGGPWRWWPIGEDYALAATPAPLIWASLVVGAAVVIVSLRYRRRAWLAWLMLLGYFLLADVVPVMLGRVEALGADLAGFELRYIASTSMVAAIVIGLAFIPVAGEERPWLRPPPRWRWAWAPLAAVCAAGSVWSVTAFTALPLGRNVESYVVTAELALARVPQDSVVLDTFVPLKVADPAFFFQYARVSKVLGPLAPGRVNWTERLSGPVRAPLVFDPRGRLNPVDVKGVTVPGGASCTPVGSEEVVFPLPERLPGGEWTVLVTYLNSAETTLVVRLGGGQAEVRAGRDLGATYATVHGEGGELALRTVGAPACVGEIKAGQPVPAEHGTPIPARPVLP</sequence>
<protein>
    <recommendedName>
        <fullName evidence="4">Glycosyltransferase RgtA/B/C/D-like domain-containing protein</fullName>
    </recommendedName>
</protein>
<name>A0ABT4T3S7_9ACTN</name>
<dbReference type="RefSeq" id="WP_271278235.1">
    <property type="nucleotide sequence ID" value="NZ_BAABFD010000009.1"/>
</dbReference>
<feature type="transmembrane region" description="Helical" evidence="1">
    <location>
        <begin position="395"/>
        <end position="420"/>
    </location>
</feature>
<feature type="transmembrane region" description="Helical" evidence="1">
    <location>
        <begin position="130"/>
        <end position="151"/>
    </location>
</feature>
<reference evidence="2 3" key="1">
    <citation type="submission" date="2022-11" db="EMBL/GenBank/DDBJ databases">
        <title>Nonomuraea corallina sp. nov., a new species of the genus Nonomuraea isolated from sea side sediment in Thai sea.</title>
        <authorList>
            <person name="Ngamcharungchit C."/>
            <person name="Matsumoto A."/>
            <person name="Suriyachadkun C."/>
            <person name="Panbangred W."/>
            <person name="Inahashi Y."/>
            <person name="Intra B."/>
        </authorList>
    </citation>
    <scope>NUCLEOTIDE SEQUENCE [LARGE SCALE GENOMIC DNA]</scope>
    <source>
        <strain evidence="2 3">DSM 43553</strain>
    </source>
</reference>
<accession>A0ABT4T3S7</accession>
<feature type="transmembrane region" description="Helical" evidence="1">
    <location>
        <begin position="100"/>
        <end position="118"/>
    </location>
</feature>
<keyword evidence="1" id="KW-0472">Membrane</keyword>
<keyword evidence="1" id="KW-0812">Transmembrane</keyword>
<feature type="transmembrane region" description="Helical" evidence="1">
    <location>
        <begin position="186"/>
        <end position="212"/>
    </location>
</feature>
<feature type="transmembrane region" description="Helical" evidence="1">
    <location>
        <begin position="325"/>
        <end position="348"/>
    </location>
</feature>
<keyword evidence="1" id="KW-1133">Transmembrane helix</keyword>
<gene>
    <name evidence="2" type="ORF">OUY24_26355</name>
</gene>
<evidence type="ECO:0000313" key="2">
    <source>
        <dbReference type="EMBL" id="MDA0644166.1"/>
    </source>
</evidence>
<feature type="transmembrane region" description="Helical" evidence="1">
    <location>
        <begin position="21"/>
        <end position="41"/>
    </location>
</feature>
<evidence type="ECO:0000256" key="1">
    <source>
        <dbReference type="SAM" id="Phobius"/>
    </source>
</evidence>
<feature type="transmembrane region" description="Helical" evidence="1">
    <location>
        <begin position="293"/>
        <end position="318"/>
    </location>
</feature>
<keyword evidence="3" id="KW-1185">Reference proteome</keyword>
<evidence type="ECO:0008006" key="4">
    <source>
        <dbReference type="Google" id="ProtNLM"/>
    </source>
</evidence>
<feature type="transmembrane region" description="Helical" evidence="1">
    <location>
        <begin position="224"/>
        <end position="246"/>
    </location>
</feature>
<comment type="caution">
    <text evidence="2">The sequence shown here is derived from an EMBL/GenBank/DDBJ whole genome shotgun (WGS) entry which is preliminary data.</text>
</comment>
<evidence type="ECO:0000313" key="3">
    <source>
        <dbReference type="Proteomes" id="UP001212498"/>
    </source>
</evidence>